<dbReference type="PROSITE" id="PS50850">
    <property type="entry name" value="MFS"/>
    <property type="match status" value="1"/>
</dbReference>
<evidence type="ECO:0000259" key="7">
    <source>
        <dbReference type="PROSITE" id="PS50850"/>
    </source>
</evidence>
<dbReference type="SUPFAM" id="SSF103473">
    <property type="entry name" value="MFS general substrate transporter"/>
    <property type="match status" value="2"/>
</dbReference>
<keyword evidence="3 6" id="KW-0812">Transmembrane</keyword>
<comment type="subcellular location">
    <subcellularLocation>
        <location evidence="1">Membrane</location>
        <topology evidence="1">Multi-pass membrane protein</topology>
    </subcellularLocation>
</comment>
<feature type="transmembrane region" description="Helical" evidence="6">
    <location>
        <begin position="154"/>
        <end position="176"/>
    </location>
</feature>
<dbReference type="STRING" id="55544.A0A4D9DHB9"/>
<keyword evidence="4 6" id="KW-1133">Transmembrane helix</keyword>
<proteinExistence type="predicted"/>
<keyword evidence="9" id="KW-1185">Reference proteome</keyword>
<dbReference type="InterPro" id="IPR036259">
    <property type="entry name" value="MFS_trans_sf"/>
</dbReference>
<dbReference type="GO" id="GO:0022857">
    <property type="term" value="F:transmembrane transporter activity"/>
    <property type="evidence" value="ECO:0007669"/>
    <property type="project" value="InterPro"/>
</dbReference>
<feature type="domain" description="Major facilitator superfamily (MFS) profile" evidence="7">
    <location>
        <begin position="42"/>
        <end position="219"/>
    </location>
</feature>
<dbReference type="PANTHER" id="PTHR23511">
    <property type="entry name" value="SYNAPTIC VESICLE GLYCOPROTEIN 2"/>
    <property type="match status" value="1"/>
</dbReference>
<evidence type="ECO:0000256" key="1">
    <source>
        <dbReference type="ARBA" id="ARBA00004141"/>
    </source>
</evidence>
<protein>
    <submittedName>
        <fullName evidence="8">tRNA pseudouridine synthase B</fullName>
    </submittedName>
</protein>
<evidence type="ECO:0000256" key="6">
    <source>
        <dbReference type="SAM" id="Phobius"/>
    </source>
</evidence>
<feature type="transmembrane region" description="Helical" evidence="6">
    <location>
        <begin position="182"/>
        <end position="203"/>
    </location>
</feature>
<dbReference type="AlphaFoldDB" id="A0A4D9DHB9"/>
<dbReference type="InterPro" id="IPR011701">
    <property type="entry name" value="MFS"/>
</dbReference>
<evidence type="ECO:0000313" key="8">
    <source>
        <dbReference type="EMBL" id="TFJ95159.1"/>
    </source>
</evidence>
<reference evidence="8 9" key="2">
    <citation type="submission" date="2019-04" db="EMBL/GenBank/DDBJ databases">
        <title>The genome sequence of big-headed turtle.</title>
        <authorList>
            <person name="Gong S."/>
        </authorList>
    </citation>
    <scope>NUCLEOTIDE SEQUENCE [LARGE SCALE GENOMIC DNA]</scope>
    <source>
        <strain evidence="8">DO16091913</strain>
        <tissue evidence="8">Muscle</tissue>
    </source>
</reference>
<sequence length="219" mass="23237">MIDVEDVVPQQVHGLGGDDAGVYYSIDEALSAAEFGRFQYSVLAYAGLGYLMDAMEVMLLSFIGPSVKSLWGLSAAEEGLITTVVFAGMLIGAYSWGVFSDNFGRRKTMLSIAIQDEALTTLLLSGARMCFLGTFTITVIYCPEIYPTSVRTTGSGIANAVGRIAGMICPIVAVQFISGCEIIAAILLFEVIAVVSGLCVLLFRTETKGQQLSDAVVAS</sequence>
<comment type="caution">
    <text evidence="8">The sequence shown here is derived from an EMBL/GenBank/DDBJ whole genome shotgun (WGS) entry which is preliminary data.</text>
</comment>
<keyword evidence="2" id="KW-0813">Transport</keyword>
<gene>
    <name evidence="8" type="ORF">DR999_PMT23399</name>
</gene>
<dbReference type="PANTHER" id="PTHR23511:SF44">
    <property type="entry name" value="MAJOR FACILITATOR, SUGAR TRANSPORTER, MAJOR FACILITATOR SUPERFAMILY"/>
    <property type="match status" value="1"/>
</dbReference>
<dbReference type="InterPro" id="IPR020846">
    <property type="entry name" value="MFS_dom"/>
</dbReference>
<evidence type="ECO:0000256" key="2">
    <source>
        <dbReference type="ARBA" id="ARBA00022448"/>
    </source>
</evidence>
<evidence type="ECO:0000313" key="9">
    <source>
        <dbReference type="Proteomes" id="UP000297703"/>
    </source>
</evidence>
<reference evidence="8 9" key="1">
    <citation type="submission" date="2019-04" db="EMBL/GenBank/DDBJ databases">
        <title>Draft genome of the big-headed turtle Platysternon megacephalum.</title>
        <authorList>
            <person name="Gong S."/>
        </authorList>
    </citation>
    <scope>NUCLEOTIDE SEQUENCE [LARGE SCALE GENOMIC DNA]</scope>
    <source>
        <strain evidence="8">DO16091913</strain>
        <tissue evidence="8">Muscle</tissue>
    </source>
</reference>
<dbReference type="GO" id="GO:0016020">
    <property type="term" value="C:membrane"/>
    <property type="evidence" value="ECO:0007669"/>
    <property type="project" value="UniProtKB-SubCell"/>
</dbReference>
<feature type="transmembrane region" description="Helical" evidence="6">
    <location>
        <begin position="42"/>
        <end position="67"/>
    </location>
</feature>
<dbReference type="EMBL" id="QXTE01012971">
    <property type="protein sequence ID" value="TFJ95159.1"/>
    <property type="molecule type" value="Genomic_DNA"/>
</dbReference>
<feature type="transmembrane region" description="Helical" evidence="6">
    <location>
        <begin position="119"/>
        <end position="142"/>
    </location>
</feature>
<organism evidence="8 9">
    <name type="scientific">Platysternon megacephalum</name>
    <name type="common">big-headed turtle</name>
    <dbReference type="NCBI Taxonomy" id="55544"/>
    <lineage>
        <taxon>Eukaryota</taxon>
        <taxon>Metazoa</taxon>
        <taxon>Chordata</taxon>
        <taxon>Craniata</taxon>
        <taxon>Vertebrata</taxon>
        <taxon>Euteleostomi</taxon>
        <taxon>Archelosauria</taxon>
        <taxon>Testudinata</taxon>
        <taxon>Testudines</taxon>
        <taxon>Cryptodira</taxon>
        <taxon>Durocryptodira</taxon>
        <taxon>Testudinoidea</taxon>
        <taxon>Platysternidae</taxon>
        <taxon>Platysternon</taxon>
    </lineage>
</organism>
<dbReference type="Gene3D" id="1.20.1250.20">
    <property type="entry name" value="MFS general substrate transporter like domains"/>
    <property type="match status" value="2"/>
</dbReference>
<name>A0A4D9DHB9_9SAUR</name>
<evidence type="ECO:0000256" key="5">
    <source>
        <dbReference type="ARBA" id="ARBA00023136"/>
    </source>
</evidence>
<dbReference type="Proteomes" id="UP000297703">
    <property type="component" value="Unassembled WGS sequence"/>
</dbReference>
<accession>A0A4D9DHB9</accession>
<evidence type="ECO:0000256" key="4">
    <source>
        <dbReference type="ARBA" id="ARBA00022989"/>
    </source>
</evidence>
<dbReference type="Pfam" id="PF07690">
    <property type="entry name" value="MFS_1"/>
    <property type="match status" value="1"/>
</dbReference>
<dbReference type="OrthoDB" id="4139357at2759"/>
<keyword evidence="5 6" id="KW-0472">Membrane</keyword>
<evidence type="ECO:0000256" key="3">
    <source>
        <dbReference type="ARBA" id="ARBA00022692"/>
    </source>
</evidence>
<feature type="transmembrane region" description="Helical" evidence="6">
    <location>
        <begin position="79"/>
        <end position="99"/>
    </location>
</feature>